<reference evidence="1" key="1">
    <citation type="journal article" date="2015" name="Nature">
        <title>Complex archaea that bridge the gap between prokaryotes and eukaryotes.</title>
        <authorList>
            <person name="Spang A."/>
            <person name="Saw J.H."/>
            <person name="Jorgensen S.L."/>
            <person name="Zaremba-Niedzwiedzka K."/>
            <person name="Martijn J."/>
            <person name="Lind A.E."/>
            <person name="van Eijk R."/>
            <person name="Schleper C."/>
            <person name="Guy L."/>
            <person name="Ettema T.J."/>
        </authorList>
    </citation>
    <scope>NUCLEOTIDE SEQUENCE</scope>
</reference>
<name>A0A0F9AGE1_9ZZZZ</name>
<dbReference type="Gene3D" id="3.40.50.1820">
    <property type="entry name" value="alpha/beta hydrolase"/>
    <property type="match status" value="1"/>
</dbReference>
<organism evidence="1">
    <name type="scientific">marine sediment metagenome</name>
    <dbReference type="NCBI Taxonomy" id="412755"/>
    <lineage>
        <taxon>unclassified sequences</taxon>
        <taxon>metagenomes</taxon>
        <taxon>ecological metagenomes</taxon>
    </lineage>
</organism>
<evidence type="ECO:0008006" key="2">
    <source>
        <dbReference type="Google" id="ProtNLM"/>
    </source>
</evidence>
<gene>
    <name evidence="1" type="ORF">LCGC14_2575520</name>
</gene>
<evidence type="ECO:0000313" key="1">
    <source>
        <dbReference type="EMBL" id="KKL08475.1"/>
    </source>
</evidence>
<dbReference type="InterPro" id="IPR029058">
    <property type="entry name" value="AB_hydrolase_fold"/>
</dbReference>
<protein>
    <recommendedName>
        <fullName evidence="2">Peptidase S9 prolyl oligopeptidase catalytic domain-containing protein</fullName>
    </recommendedName>
</protein>
<sequence length="79" mass="8601">GLASRPVMLVHGLADTVSPPENAHRLRAKAGAAASLWLVRDARHAETLLQGWDEYRHRSRAMFESVRQAGRAPEASGEG</sequence>
<comment type="caution">
    <text evidence="1">The sequence shown here is derived from an EMBL/GenBank/DDBJ whole genome shotgun (WGS) entry which is preliminary data.</text>
</comment>
<feature type="non-terminal residue" evidence="1">
    <location>
        <position position="1"/>
    </location>
</feature>
<proteinExistence type="predicted"/>
<accession>A0A0F9AGE1</accession>
<dbReference type="AlphaFoldDB" id="A0A0F9AGE1"/>
<dbReference type="SUPFAM" id="SSF53474">
    <property type="entry name" value="alpha/beta-Hydrolases"/>
    <property type="match status" value="1"/>
</dbReference>
<dbReference type="EMBL" id="LAZR01042863">
    <property type="protein sequence ID" value="KKL08475.1"/>
    <property type="molecule type" value="Genomic_DNA"/>
</dbReference>